<dbReference type="RefSeq" id="WP_316415312.1">
    <property type="nucleotide sequence ID" value="NZ_AP027080.1"/>
</dbReference>
<keyword evidence="1" id="KW-0812">Transmembrane</keyword>
<evidence type="ECO:0000256" key="1">
    <source>
        <dbReference type="SAM" id="Phobius"/>
    </source>
</evidence>
<gene>
    <name evidence="2" type="ORF">METEAL_15810</name>
</gene>
<dbReference type="Proteomes" id="UP001238179">
    <property type="component" value="Chromosome"/>
</dbReference>
<reference evidence="3" key="1">
    <citation type="journal article" date="2023" name="Int. J. Syst. Evol. Microbiol.">
        <title>Mesoterricola silvestris gen. nov., sp. nov., Mesoterricola sediminis sp. nov., Geothrix oryzae sp. nov., Geothrix edaphica sp. nov., Geothrix rubra sp. nov., and Geothrix limicola sp. nov., six novel members of Acidobacteriota isolated from soils.</title>
        <authorList>
            <person name="Itoh H."/>
            <person name="Sugisawa Y."/>
            <person name="Mise K."/>
            <person name="Xu Z."/>
            <person name="Kuniyasu M."/>
            <person name="Ushijima N."/>
            <person name="Kawano K."/>
            <person name="Kobayashi E."/>
            <person name="Shiratori Y."/>
            <person name="Masuda Y."/>
            <person name="Senoo K."/>
        </authorList>
    </citation>
    <scope>NUCLEOTIDE SEQUENCE [LARGE SCALE GENOMIC DNA]</scope>
    <source>
        <strain evidence="3">W79</strain>
    </source>
</reference>
<evidence type="ECO:0000313" key="3">
    <source>
        <dbReference type="Proteomes" id="UP001238179"/>
    </source>
</evidence>
<dbReference type="EMBL" id="AP027080">
    <property type="protein sequence ID" value="BDU72407.1"/>
    <property type="molecule type" value="Genomic_DNA"/>
</dbReference>
<proteinExistence type="predicted"/>
<feature type="transmembrane region" description="Helical" evidence="1">
    <location>
        <begin position="6"/>
        <end position="32"/>
    </location>
</feature>
<keyword evidence="1" id="KW-1133">Transmembrane helix</keyword>
<name>A0AA48GQZ2_9BACT</name>
<organism evidence="2 3">
    <name type="scientific">Mesoterricola silvestris</name>
    <dbReference type="NCBI Taxonomy" id="2927979"/>
    <lineage>
        <taxon>Bacteria</taxon>
        <taxon>Pseudomonadati</taxon>
        <taxon>Acidobacteriota</taxon>
        <taxon>Holophagae</taxon>
        <taxon>Holophagales</taxon>
        <taxon>Holophagaceae</taxon>
        <taxon>Mesoterricola</taxon>
    </lineage>
</organism>
<keyword evidence="1" id="KW-0472">Membrane</keyword>
<dbReference type="AlphaFoldDB" id="A0AA48GQZ2"/>
<sequence>MALWGLLTWLIAEVVVFLPLYLLGVVFMWPLLKWAPKRLKESNINRGQFVYGFLWPWLDELFGNREDGLLPEWWALREGTAYGWFLRNPICNMRFWPLVSTLPKPTVKWIGNAACVPPSGVPGWFLAWQGGYVGFLWQCRSWGLWAGWKLNPRDATFILPDDYRTHGLGTACQLMRF</sequence>
<evidence type="ECO:0000313" key="2">
    <source>
        <dbReference type="EMBL" id="BDU72407.1"/>
    </source>
</evidence>
<protein>
    <submittedName>
        <fullName evidence="2">Uncharacterized protein</fullName>
    </submittedName>
</protein>
<keyword evidence="3" id="KW-1185">Reference proteome</keyword>
<accession>A0AA48GQZ2</accession>
<dbReference type="KEGG" id="msil:METEAL_15810"/>